<dbReference type="AlphaFoldDB" id="A0AAW9PZ15"/>
<evidence type="ECO:0008006" key="5">
    <source>
        <dbReference type="Google" id="ProtNLM"/>
    </source>
</evidence>
<reference evidence="3" key="1">
    <citation type="submission" date="2024-01" db="EMBL/GenBank/DDBJ databases">
        <title>Bank of Algae and Cyanobacteria of the Azores (BACA) strain genomes.</title>
        <authorList>
            <person name="Luz R."/>
            <person name="Cordeiro R."/>
            <person name="Fonseca A."/>
            <person name="Goncalves V."/>
        </authorList>
    </citation>
    <scope>NUCLEOTIDE SEQUENCE</scope>
    <source>
        <strain evidence="3">BACA0141</strain>
    </source>
</reference>
<evidence type="ECO:0000256" key="2">
    <source>
        <dbReference type="SAM" id="MobiDB-lite"/>
    </source>
</evidence>
<feature type="region of interest" description="Disordered" evidence="2">
    <location>
        <begin position="1"/>
        <end position="48"/>
    </location>
</feature>
<proteinExistence type="predicted"/>
<organism evidence="3 4">
    <name type="scientific">Tumidithrix elongata BACA0141</name>
    <dbReference type="NCBI Taxonomy" id="2716417"/>
    <lineage>
        <taxon>Bacteria</taxon>
        <taxon>Bacillati</taxon>
        <taxon>Cyanobacteriota</taxon>
        <taxon>Cyanophyceae</taxon>
        <taxon>Pseudanabaenales</taxon>
        <taxon>Pseudanabaenaceae</taxon>
        <taxon>Tumidithrix</taxon>
        <taxon>Tumidithrix elongata</taxon>
    </lineage>
</organism>
<keyword evidence="4" id="KW-1185">Reference proteome</keyword>
<evidence type="ECO:0000256" key="1">
    <source>
        <dbReference type="SAM" id="Coils"/>
    </source>
</evidence>
<dbReference type="Proteomes" id="UP001333818">
    <property type="component" value="Unassembled WGS sequence"/>
</dbReference>
<evidence type="ECO:0000313" key="3">
    <source>
        <dbReference type="EMBL" id="MEE3716485.1"/>
    </source>
</evidence>
<dbReference type="RefSeq" id="WP_330482914.1">
    <property type="nucleotide sequence ID" value="NZ_JAZBJZ010000020.1"/>
</dbReference>
<name>A0AAW9PZ15_9CYAN</name>
<gene>
    <name evidence="3" type="ORF">V2H45_06990</name>
</gene>
<feature type="compositionally biased region" description="Low complexity" evidence="2">
    <location>
        <begin position="14"/>
        <end position="40"/>
    </location>
</feature>
<keyword evidence="1" id="KW-0175">Coiled coil</keyword>
<feature type="compositionally biased region" description="Polar residues" evidence="2">
    <location>
        <begin position="1"/>
        <end position="13"/>
    </location>
</feature>
<feature type="coiled-coil region" evidence="1">
    <location>
        <begin position="357"/>
        <end position="384"/>
    </location>
</feature>
<accession>A0AAW9PZ15</accession>
<sequence length="449" mass="49522">MGILSSWFSKSGKQQPASSASPSPTTSSHPSAAQTSSNSPAPSPAPIAPTLAQLEAELQQASASQVKNTKPIPKSSHKWLNKLIWTGVLLGIPAGAIAIANLPYPAIRQPVAKNAPILLVPSYMEIEANYKKALANIEEARQLIESPTSPQDLDRGSEKLKEGKTALDAIPLWFVADWAEYSSTYRWVGYDWRFSPAGLQSARVKVGQLEAKVFQEQNAQQTLVTADRGLTTAKSQYQQTQSATDRKIAVQAWQAAIDQLAQIPSTTLAGKIAQQKVVSAKREFQEIAGLLAGNERTNAYLTAGLELSTKAAELGRNPPHSADRWREISTLWEQSIRQLEQITPQDPDGYKEAQRLLSEYRASLIEVRIRIKNEEEAIRAVESANRQIADLWRNFPTKLSPENRNRAIASLFSINAELEKVKSGTTIYLKARELQLDVQQKLKELQKAP</sequence>
<dbReference type="EMBL" id="JAZBJZ010000020">
    <property type="protein sequence ID" value="MEE3716485.1"/>
    <property type="molecule type" value="Genomic_DNA"/>
</dbReference>
<comment type="caution">
    <text evidence="3">The sequence shown here is derived from an EMBL/GenBank/DDBJ whole genome shotgun (WGS) entry which is preliminary data.</text>
</comment>
<evidence type="ECO:0000313" key="4">
    <source>
        <dbReference type="Proteomes" id="UP001333818"/>
    </source>
</evidence>
<protein>
    <recommendedName>
        <fullName evidence="5">Chromosome segregation ATPase</fullName>
    </recommendedName>
</protein>